<comment type="caution">
    <text evidence="1">The sequence shown here is derived from an EMBL/GenBank/DDBJ whole genome shotgun (WGS) entry which is preliminary data.</text>
</comment>
<evidence type="ECO:0000313" key="1">
    <source>
        <dbReference type="EMBL" id="KAJ2920668.1"/>
    </source>
</evidence>
<reference evidence="1" key="1">
    <citation type="submission" date="2022-06" db="EMBL/GenBank/DDBJ databases">
        <title>Genome Sequence of Candolleomyces eurysporus.</title>
        <authorList>
            <person name="Buettner E."/>
        </authorList>
    </citation>
    <scope>NUCLEOTIDE SEQUENCE</scope>
    <source>
        <strain evidence="1">VTCC 930004</strain>
    </source>
</reference>
<dbReference type="Proteomes" id="UP001140091">
    <property type="component" value="Unassembled WGS sequence"/>
</dbReference>
<evidence type="ECO:0000313" key="2">
    <source>
        <dbReference type="Proteomes" id="UP001140091"/>
    </source>
</evidence>
<accession>A0A9W8IVT2</accession>
<sequence length="63" mass="6997">MLPRPGGADEGAEEAQKLRIQAVLQEICVQLQLLISDVEFSSIMRPHVDPEELNGPYPGLRKI</sequence>
<dbReference type="AlphaFoldDB" id="A0A9W8IVT2"/>
<feature type="non-terminal residue" evidence="1">
    <location>
        <position position="63"/>
    </location>
</feature>
<protein>
    <submittedName>
        <fullName evidence="1">Uncharacterized protein</fullName>
    </submittedName>
</protein>
<proteinExistence type="predicted"/>
<keyword evidence="2" id="KW-1185">Reference proteome</keyword>
<name>A0A9W8IVT2_9AGAR</name>
<gene>
    <name evidence="1" type="ORF">H1R20_g16429</name>
</gene>
<dbReference type="EMBL" id="JANBPK010001813">
    <property type="protein sequence ID" value="KAJ2920668.1"/>
    <property type="molecule type" value="Genomic_DNA"/>
</dbReference>
<organism evidence="1 2">
    <name type="scientific">Candolleomyces eurysporus</name>
    <dbReference type="NCBI Taxonomy" id="2828524"/>
    <lineage>
        <taxon>Eukaryota</taxon>
        <taxon>Fungi</taxon>
        <taxon>Dikarya</taxon>
        <taxon>Basidiomycota</taxon>
        <taxon>Agaricomycotina</taxon>
        <taxon>Agaricomycetes</taxon>
        <taxon>Agaricomycetidae</taxon>
        <taxon>Agaricales</taxon>
        <taxon>Agaricineae</taxon>
        <taxon>Psathyrellaceae</taxon>
        <taxon>Candolleomyces</taxon>
    </lineage>
</organism>